<evidence type="ECO:0000256" key="3">
    <source>
        <dbReference type="PROSITE-ProRule" id="PRU00339"/>
    </source>
</evidence>
<gene>
    <name evidence="7" type="ordered locus">Cyan7425_3901</name>
</gene>
<dbReference type="AlphaFoldDB" id="B8HUL6"/>
<dbReference type="InterPro" id="IPR011990">
    <property type="entry name" value="TPR-like_helical_dom_sf"/>
</dbReference>
<accession>B8HUL6</accession>
<dbReference type="OrthoDB" id="494812at2"/>
<feature type="region of interest" description="Disordered" evidence="5">
    <location>
        <begin position="179"/>
        <end position="216"/>
    </location>
</feature>
<dbReference type="STRING" id="395961.Cyan7425_3901"/>
<keyword evidence="4" id="KW-0175">Coiled coil</keyword>
<dbReference type="SMART" id="SM00271">
    <property type="entry name" value="DnaJ"/>
    <property type="match status" value="1"/>
</dbReference>
<protein>
    <submittedName>
        <fullName evidence="7">Heat shock protein DnaJ domain protein</fullName>
    </submittedName>
</protein>
<evidence type="ECO:0000256" key="5">
    <source>
        <dbReference type="SAM" id="MobiDB-lite"/>
    </source>
</evidence>
<evidence type="ECO:0000256" key="4">
    <source>
        <dbReference type="SAM" id="Coils"/>
    </source>
</evidence>
<dbReference type="InterPro" id="IPR019734">
    <property type="entry name" value="TPR_rpt"/>
</dbReference>
<sequence>MAFQINQGLAKFELTDNYAILGIPISATAGEIRKRYLKIARHLHPDSRGEDTNKLFATQLLSKLVNPAYEVLSQEKQRGEYQIILRLLGQRLVSNQATIVLEFPLSKALNQAADLEVRYKSAVQELAELQYESLDQVLRITGELSELNLVYLLRKALSGDGAPEAIPQPLPGPVNPITPPPVPMGGPKPGAKMAQPPGTVSKTTISEEDGEQKAEEPNPIETYVEQYYRRAEEFMAKGNLPAAILELREALKLSPQNSRCHSLLGSIYLKQNQLTMAKVHIKRALELDPLDQTALLSREEITKIEKKAEKAKAKQASAAKPQNQGFFASLFNRNKNNPNQK</sequence>
<feature type="region of interest" description="Disordered" evidence="5">
    <location>
        <begin position="312"/>
        <end position="341"/>
    </location>
</feature>
<reference evidence="7" key="1">
    <citation type="submission" date="2009-01" db="EMBL/GenBank/DDBJ databases">
        <title>Complete sequence of chromosome Cyanothece sp. PCC 7425.</title>
        <authorList>
            <consortium name="US DOE Joint Genome Institute"/>
            <person name="Lucas S."/>
            <person name="Copeland A."/>
            <person name="Lapidus A."/>
            <person name="Glavina del Rio T."/>
            <person name="Dalin E."/>
            <person name="Tice H."/>
            <person name="Bruce D."/>
            <person name="Goodwin L."/>
            <person name="Pitluck S."/>
            <person name="Sims D."/>
            <person name="Meineke L."/>
            <person name="Brettin T."/>
            <person name="Detter J.C."/>
            <person name="Han C."/>
            <person name="Larimer F."/>
            <person name="Land M."/>
            <person name="Hauser L."/>
            <person name="Kyrpides N."/>
            <person name="Ovchinnikova G."/>
            <person name="Liberton M."/>
            <person name="Stoeckel J."/>
            <person name="Banerjee A."/>
            <person name="Singh A."/>
            <person name="Page L."/>
            <person name="Sato H."/>
            <person name="Zhao L."/>
            <person name="Sherman L."/>
            <person name="Pakrasi H."/>
            <person name="Richardson P."/>
        </authorList>
    </citation>
    <scope>NUCLEOTIDE SEQUENCE</scope>
    <source>
        <strain evidence="7">PCC 7425</strain>
    </source>
</reference>
<dbReference type="PRINTS" id="PR00625">
    <property type="entry name" value="JDOMAIN"/>
</dbReference>
<keyword evidence="1" id="KW-0677">Repeat</keyword>
<feature type="repeat" description="TPR" evidence="3">
    <location>
        <begin position="224"/>
        <end position="257"/>
    </location>
</feature>
<evidence type="ECO:0000313" key="7">
    <source>
        <dbReference type="EMBL" id="ACL46218.1"/>
    </source>
</evidence>
<evidence type="ECO:0000259" key="6">
    <source>
        <dbReference type="PROSITE" id="PS50076"/>
    </source>
</evidence>
<keyword evidence="2 3" id="KW-0802">TPR repeat</keyword>
<dbReference type="SMART" id="SM00028">
    <property type="entry name" value="TPR"/>
    <property type="match status" value="2"/>
</dbReference>
<feature type="domain" description="J" evidence="6">
    <location>
        <begin position="16"/>
        <end position="85"/>
    </location>
</feature>
<dbReference type="HOGENOM" id="CLU_923530_0_0_3"/>
<dbReference type="SUPFAM" id="SSF48452">
    <property type="entry name" value="TPR-like"/>
    <property type="match status" value="1"/>
</dbReference>
<proteinExistence type="predicted"/>
<dbReference type="KEGG" id="cyn:Cyan7425_3901"/>
<dbReference type="eggNOG" id="COG0484">
    <property type="taxonomic scope" value="Bacteria"/>
</dbReference>
<feature type="repeat" description="TPR" evidence="3">
    <location>
        <begin position="258"/>
        <end position="291"/>
    </location>
</feature>
<dbReference type="Gene3D" id="1.10.287.110">
    <property type="entry name" value="DnaJ domain"/>
    <property type="match status" value="1"/>
</dbReference>
<dbReference type="PROSITE" id="PS50005">
    <property type="entry name" value="TPR"/>
    <property type="match status" value="2"/>
</dbReference>
<dbReference type="SUPFAM" id="SSF46565">
    <property type="entry name" value="Chaperone J-domain"/>
    <property type="match status" value="1"/>
</dbReference>
<dbReference type="Pfam" id="PF13414">
    <property type="entry name" value="TPR_11"/>
    <property type="match status" value="1"/>
</dbReference>
<feature type="coiled-coil region" evidence="4">
    <location>
        <begin position="105"/>
        <end position="132"/>
    </location>
</feature>
<evidence type="ECO:0000256" key="2">
    <source>
        <dbReference type="ARBA" id="ARBA00022803"/>
    </source>
</evidence>
<keyword evidence="7" id="KW-0346">Stress response</keyword>
<organism evidence="7">
    <name type="scientific">Cyanothece sp. (strain PCC 7425 / ATCC 29141)</name>
    <dbReference type="NCBI Taxonomy" id="395961"/>
    <lineage>
        <taxon>Bacteria</taxon>
        <taxon>Bacillati</taxon>
        <taxon>Cyanobacteriota</taxon>
        <taxon>Cyanophyceae</taxon>
        <taxon>Gomontiellales</taxon>
        <taxon>Cyanothecaceae</taxon>
        <taxon>Cyanothece</taxon>
    </lineage>
</organism>
<name>B8HUL6_CYAP4</name>
<feature type="compositionally biased region" description="Polar residues" evidence="5">
    <location>
        <begin position="321"/>
        <end position="341"/>
    </location>
</feature>
<dbReference type="PANTHER" id="PTHR45188">
    <property type="entry name" value="DNAJ PROTEIN P58IPK HOMOLOG"/>
    <property type="match status" value="1"/>
</dbReference>
<dbReference type="Gene3D" id="1.25.40.10">
    <property type="entry name" value="Tetratricopeptide repeat domain"/>
    <property type="match status" value="1"/>
</dbReference>
<dbReference type="Pfam" id="PF00226">
    <property type="entry name" value="DnaJ"/>
    <property type="match status" value="1"/>
</dbReference>
<dbReference type="InterPro" id="IPR001623">
    <property type="entry name" value="DnaJ_domain"/>
</dbReference>
<dbReference type="CDD" id="cd06257">
    <property type="entry name" value="DnaJ"/>
    <property type="match status" value="1"/>
</dbReference>
<evidence type="ECO:0000256" key="1">
    <source>
        <dbReference type="ARBA" id="ARBA00022737"/>
    </source>
</evidence>
<dbReference type="EMBL" id="CP001344">
    <property type="protein sequence ID" value="ACL46218.1"/>
    <property type="molecule type" value="Genomic_DNA"/>
</dbReference>
<dbReference type="InterPro" id="IPR036869">
    <property type="entry name" value="J_dom_sf"/>
</dbReference>
<dbReference type="PANTHER" id="PTHR45188:SF2">
    <property type="entry name" value="DNAJ HOMOLOG SUBFAMILY C MEMBER 7"/>
    <property type="match status" value="1"/>
</dbReference>
<dbReference type="PROSITE" id="PS50076">
    <property type="entry name" value="DNAJ_2"/>
    <property type="match status" value="1"/>
</dbReference>